<gene>
    <name evidence="1" type="ORF">AYY18_08805</name>
</gene>
<evidence type="ECO:0000313" key="2">
    <source>
        <dbReference type="Proteomes" id="UP000092377"/>
    </source>
</evidence>
<name>A0A1B8H7W7_9GAMM</name>
<dbReference type="AlphaFoldDB" id="A0A1B8H7W7"/>
<reference evidence="2" key="1">
    <citation type="submission" date="2016-06" db="EMBL/GenBank/DDBJ databases">
        <authorList>
            <person name="Butler K."/>
        </authorList>
    </citation>
    <scope>NUCLEOTIDE SEQUENCE [LARGE SCALE GENOMIC DNA]</scope>
    <source>
        <strain evidence="2">GCSL-Mp20</strain>
    </source>
</reference>
<sequence>MTTTVTFSQAAKEVSLKYKDFIKLLLQFGLIKSLGVIDVCEFKKSGRKNYKTERYEGRFIIDSKATPRKLADGSSIPQQHLDECIILEFIKCKKMYDEKMAEISLPAL</sequence>
<accession>A0A1B8H7W7</accession>
<evidence type="ECO:0000313" key="1">
    <source>
        <dbReference type="EMBL" id="OBU05169.1"/>
    </source>
</evidence>
<dbReference type="RefSeq" id="WP_067404753.1">
    <property type="nucleotide sequence ID" value="NZ_LZEY01000045.1"/>
</dbReference>
<comment type="caution">
    <text evidence="1">The sequence shown here is derived from an EMBL/GenBank/DDBJ whole genome shotgun (WGS) entry which is preliminary data.</text>
</comment>
<organism evidence="1 2">
    <name type="scientific">Morganella psychrotolerans</name>
    <dbReference type="NCBI Taxonomy" id="368603"/>
    <lineage>
        <taxon>Bacteria</taxon>
        <taxon>Pseudomonadati</taxon>
        <taxon>Pseudomonadota</taxon>
        <taxon>Gammaproteobacteria</taxon>
        <taxon>Enterobacterales</taxon>
        <taxon>Morganellaceae</taxon>
        <taxon>Morganella</taxon>
    </lineage>
</organism>
<protein>
    <submittedName>
        <fullName evidence="1">Uncharacterized protein</fullName>
    </submittedName>
</protein>
<keyword evidence="2" id="KW-1185">Reference proteome</keyword>
<dbReference type="EMBL" id="LZEY01000045">
    <property type="protein sequence ID" value="OBU05169.1"/>
    <property type="molecule type" value="Genomic_DNA"/>
</dbReference>
<dbReference type="Proteomes" id="UP000092377">
    <property type="component" value="Unassembled WGS sequence"/>
</dbReference>
<proteinExistence type="predicted"/>